<dbReference type="Pfam" id="PF01738">
    <property type="entry name" value="DLH"/>
    <property type="match status" value="1"/>
</dbReference>
<gene>
    <name evidence="2" type="ORF">HNO88_003655</name>
</gene>
<dbReference type="RefSeq" id="WP_184248874.1">
    <property type="nucleotide sequence ID" value="NZ_JACHLR010000019.1"/>
</dbReference>
<dbReference type="GO" id="GO:0008806">
    <property type="term" value="F:carboxymethylenebutenolidase activity"/>
    <property type="evidence" value="ECO:0007669"/>
    <property type="project" value="UniProtKB-EC"/>
</dbReference>
<dbReference type="InterPro" id="IPR029058">
    <property type="entry name" value="AB_hydrolase_fold"/>
</dbReference>
<organism evidence="2 3">
    <name type="scientific">Novosphingobium chloroacetimidivorans</name>
    <dbReference type="NCBI Taxonomy" id="1428314"/>
    <lineage>
        <taxon>Bacteria</taxon>
        <taxon>Pseudomonadati</taxon>
        <taxon>Pseudomonadota</taxon>
        <taxon>Alphaproteobacteria</taxon>
        <taxon>Sphingomonadales</taxon>
        <taxon>Sphingomonadaceae</taxon>
        <taxon>Novosphingobium</taxon>
    </lineage>
</organism>
<evidence type="ECO:0000259" key="1">
    <source>
        <dbReference type="Pfam" id="PF01738"/>
    </source>
</evidence>
<dbReference type="SUPFAM" id="SSF53474">
    <property type="entry name" value="alpha/beta-Hydrolases"/>
    <property type="match status" value="1"/>
</dbReference>
<proteinExistence type="predicted"/>
<dbReference type="AlphaFoldDB" id="A0A7W7KCK0"/>
<dbReference type="PANTHER" id="PTHR46623:SF6">
    <property type="entry name" value="ALPHA_BETA-HYDROLASES SUPERFAMILY PROTEIN"/>
    <property type="match status" value="1"/>
</dbReference>
<dbReference type="Proteomes" id="UP000555448">
    <property type="component" value="Unassembled WGS sequence"/>
</dbReference>
<dbReference type="PANTHER" id="PTHR46623">
    <property type="entry name" value="CARBOXYMETHYLENEBUTENOLIDASE-RELATED"/>
    <property type="match status" value="1"/>
</dbReference>
<evidence type="ECO:0000313" key="2">
    <source>
        <dbReference type="EMBL" id="MBB4860312.1"/>
    </source>
</evidence>
<evidence type="ECO:0000313" key="3">
    <source>
        <dbReference type="Proteomes" id="UP000555448"/>
    </source>
</evidence>
<keyword evidence="3" id="KW-1185">Reference proteome</keyword>
<dbReference type="InterPro" id="IPR051049">
    <property type="entry name" value="Dienelactone_hydrolase-like"/>
</dbReference>
<accession>A0A7W7KCK0</accession>
<name>A0A7W7KCK0_9SPHN</name>
<comment type="caution">
    <text evidence="2">The sequence shown here is derived from an EMBL/GenBank/DDBJ whole genome shotgun (WGS) entry which is preliminary data.</text>
</comment>
<feature type="domain" description="Dienelactone hydrolase" evidence="1">
    <location>
        <begin position="11"/>
        <end position="222"/>
    </location>
</feature>
<dbReference type="InterPro" id="IPR002925">
    <property type="entry name" value="Dienelactn_hydro"/>
</dbReference>
<reference evidence="2 3" key="1">
    <citation type="submission" date="2020-08" db="EMBL/GenBank/DDBJ databases">
        <title>Functional genomics of gut bacteria from endangered species of beetles.</title>
        <authorList>
            <person name="Carlos-Shanley C."/>
        </authorList>
    </citation>
    <scope>NUCLEOTIDE SEQUENCE [LARGE SCALE GENOMIC DNA]</scope>
    <source>
        <strain evidence="2 3">S00245</strain>
    </source>
</reference>
<protein>
    <submittedName>
        <fullName evidence="2">Carboxymethylenebutenolidase</fullName>
        <ecNumber evidence="2">3.1.1.45</ecNumber>
    </submittedName>
</protein>
<dbReference type="Gene3D" id="3.40.50.1820">
    <property type="entry name" value="alpha/beta hydrolase"/>
    <property type="match status" value="1"/>
</dbReference>
<keyword evidence="2" id="KW-0378">Hydrolase</keyword>
<dbReference type="EMBL" id="JACHLR010000019">
    <property type="protein sequence ID" value="MBB4860312.1"/>
    <property type="molecule type" value="Genomic_DNA"/>
</dbReference>
<sequence>MIQIATNSGAMGAYVASPAGDTAPAVLLISTIFGIDDNMKGMCDDLAERGYVAVAPNMFWRDEDPDAMALPQDMERAVKRVMRYDFAQGMGDLRFAIEAARSQPGCNGKVALLGFCFGGPFAWRAACDGLGIGAGVSFHGTNVSSAMKPGDQPSCPVSLHYGDKDDFAPPEELAAVRKVAEDTGSEFIIHPGAGHGYMVPTDRGHYDPDAARASWDRALKLVDALRD</sequence>
<dbReference type="EC" id="3.1.1.45" evidence="2"/>